<evidence type="ECO:0000256" key="3">
    <source>
        <dbReference type="ARBA" id="ARBA00022832"/>
    </source>
</evidence>
<name>D7FGQ3_ECTSI</name>
<sequence>MRRALAAVAALRRCGPQRRYAHAKCQANNARLSPVPYLQRAAMLNPDKTAVKYGDDISLTYSELMTETRQLASAVSRAGVLPGQVVSVLVPNVPVAITCHFAIPGMGATLHMINTRLDARAVAFQLEHAESKLLIVDCELAGIAKDALEMIEDESKRPHLIQAEDPMHAEWSATDGEELRDFMRTGDPNFELPGAEHEDDAIALSYTSGTTGNPKGVLTHHRGAALNSMSVSITWPLVGGDVKYLWTLPMFHCNGWCLPWAITAVVMNLLLGATEEEKAPVTERMPPRVIQMMTGGAAPPPSVMRELEQELGIRPLSAYGLTEVYGPCTSNLWDDSWDDLEEDERGARLPWQAPSLVHEMYVAEKGGFDAVPADGVTLGEVLLRGNAVMKGYLNNEEATKEAFDQGQWFRTGDMAVQHPGGRVEIKDREKDIIISGGENISSIEVETALHQHEGVLHVAVVALPDPFWGETPVAVIEAKPGAKVSGEDIISHARSILAKFKCPKCPIKDVIFRELPKTATGKIQKHVLRAELLAERTAKTKSNVPQ</sequence>
<evidence type="ECO:0000256" key="4">
    <source>
        <dbReference type="ARBA" id="ARBA00023098"/>
    </source>
</evidence>
<dbReference type="PANTHER" id="PTHR43859:SF4">
    <property type="entry name" value="BUTANOATE--COA LIGASE AAE1-RELATED"/>
    <property type="match status" value="1"/>
</dbReference>
<proteinExistence type="inferred from homology"/>
<dbReference type="InterPro" id="IPR025110">
    <property type="entry name" value="AMP-bd_C"/>
</dbReference>
<dbReference type="Pfam" id="PF00501">
    <property type="entry name" value="AMP-binding"/>
    <property type="match status" value="2"/>
</dbReference>
<accession>D7FGQ3</accession>
<dbReference type="PROSITE" id="PS00455">
    <property type="entry name" value="AMP_BINDING"/>
    <property type="match status" value="1"/>
</dbReference>
<dbReference type="InterPro" id="IPR042099">
    <property type="entry name" value="ANL_N_sf"/>
</dbReference>
<dbReference type="InParanoid" id="D7FGQ3"/>
<gene>
    <name evidence="7" type="ORF">Esi_0101_0015</name>
</gene>
<dbReference type="Gene3D" id="3.30.300.30">
    <property type="match status" value="1"/>
</dbReference>
<dbReference type="FunCoup" id="D7FGQ3">
    <property type="interactions" value="16"/>
</dbReference>
<dbReference type="InterPro" id="IPR045851">
    <property type="entry name" value="AMP-bd_C_sf"/>
</dbReference>
<dbReference type="PANTHER" id="PTHR43859">
    <property type="entry name" value="ACYL-ACTIVATING ENZYME"/>
    <property type="match status" value="1"/>
</dbReference>
<feature type="domain" description="AMP-dependent synthetase/ligase" evidence="5">
    <location>
        <begin position="264"/>
        <end position="393"/>
    </location>
</feature>
<reference evidence="7 8" key="1">
    <citation type="journal article" date="2010" name="Nature">
        <title>The Ectocarpus genome and the independent evolution of multicellularity in brown algae.</title>
        <authorList>
            <person name="Cock J.M."/>
            <person name="Sterck L."/>
            <person name="Rouze P."/>
            <person name="Scornet D."/>
            <person name="Allen A.E."/>
            <person name="Amoutzias G."/>
            <person name="Anthouard V."/>
            <person name="Artiguenave F."/>
            <person name="Aury J.M."/>
            <person name="Badger J.H."/>
            <person name="Beszteri B."/>
            <person name="Billiau K."/>
            <person name="Bonnet E."/>
            <person name="Bothwell J.H."/>
            <person name="Bowler C."/>
            <person name="Boyen C."/>
            <person name="Brownlee C."/>
            <person name="Carrano C.J."/>
            <person name="Charrier B."/>
            <person name="Cho G.Y."/>
            <person name="Coelho S.M."/>
            <person name="Collen J."/>
            <person name="Corre E."/>
            <person name="Da Silva C."/>
            <person name="Delage L."/>
            <person name="Delaroque N."/>
            <person name="Dittami S.M."/>
            <person name="Doulbeau S."/>
            <person name="Elias M."/>
            <person name="Farnham G."/>
            <person name="Gachon C.M."/>
            <person name="Gschloessl B."/>
            <person name="Heesch S."/>
            <person name="Jabbari K."/>
            <person name="Jubin C."/>
            <person name="Kawai H."/>
            <person name="Kimura K."/>
            <person name="Kloareg B."/>
            <person name="Kupper F.C."/>
            <person name="Lang D."/>
            <person name="Le Bail A."/>
            <person name="Leblanc C."/>
            <person name="Lerouge P."/>
            <person name="Lohr M."/>
            <person name="Lopez P.J."/>
            <person name="Martens C."/>
            <person name="Maumus F."/>
            <person name="Michel G."/>
            <person name="Miranda-Saavedra D."/>
            <person name="Morales J."/>
            <person name="Moreau H."/>
            <person name="Motomura T."/>
            <person name="Nagasato C."/>
            <person name="Napoli C.A."/>
            <person name="Nelson D.R."/>
            <person name="Nyvall-Collen P."/>
            <person name="Peters A.F."/>
            <person name="Pommier C."/>
            <person name="Potin P."/>
            <person name="Poulain J."/>
            <person name="Quesneville H."/>
            <person name="Read B."/>
            <person name="Rensing S.A."/>
            <person name="Ritter A."/>
            <person name="Rousvoal S."/>
            <person name="Samanta M."/>
            <person name="Samson G."/>
            <person name="Schroeder D.C."/>
            <person name="Segurens B."/>
            <person name="Strittmatter M."/>
            <person name="Tonon T."/>
            <person name="Tregear J.W."/>
            <person name="Valentin K."/>
            <person name="von Dassow P."/>
            <person name="Yamagishi T."/>
            <person name="Van de Peer Y."/>
            <person name="Wincker P."/>
        </authorList>
    </citation>
    <scope>NUCLEOTIDE SEQUENCE [LARGE SCALE GENOMIC DNA]</scope>
    <source>
        <strain evidence="8">Ec32 / CCAP1310/4</strain>
    </source>
</reference>
<dbReference type="SUPFAM" id="SSF56801">
    <property type="entry name" value="Acetyl-CoA synthetase-like"/>
    <property type="match status" value="1"/>
</dbReference>
<dbReference type="STRING" id="2880.D7FGQ3"/>
<organism evidence="7 8">
    <name type="scientific">Ectocarpus siliculosus</name>
    <name type="common">Brown alga</name>
    <name type="synonym">Conferva siliculosa</name>
    <dbReference type="NCBI Taxonomy" id="2880"/>
    <lineage>
        <taxon>Eukaryota</taxon>
        <taxon>Sar</taxon>
        <taxon>Stramenopiles</taxon>
        <taxon>Ochrophyta</taxon>
        <taxon>PX clade</taxon>
        <taxon>Phaeophyceae</taxon>
        <taxon>Ectocarpales</taxon>
        <taxon>Ectocarpaceae</taxon>
        <taxon>Ectocarpus</taxon>
    </lineage>
</organism>
<dbReference type="InterPro" id="IPR020845">
    <property type="entry name" value="AMP-binding_CS"/>
</dbReference>
<feature type="domain" description="AMP-binding enzyme C-terminal" evidence="6">
    <location>
        <begin position="444"/>
        <end position="522"/>
    </location>
</feature>
<evidence type="ECO:0000313" key="7">
    <source>
        <dbReference type="EMBL" id="CBJ28329.1"/>
    </source>
</evidence>
<dbReference type="GO" id="GO:0006631">
    <property type="term" value="P:fatty acid metabolic process"/>
    <property type="evidence" value="ECO:0007669"/>
    <property type="project" value="UniProtKB-KW"/>
</dbReference>
<keyword evidence="2" id="KW-0436">Ligase</keyword>
<dbReference type="eggNOG" id="KOG1176">
    <property type="taxonomic scope" value="Eukaryota"/>
</dbReference>
<dbReference type="Pfam" id="PF13193">
    <property type="entry name" value="AMP-binding_C"/>
    <property type="match status" value="1"/>
</dbReference>
<comment type="similarity">
    <text evidence="1">Belongs to the ATP-dependent AMP-binding enzyme family.</text>
</comment>
<dbReference type="EMBL" id="FN647694">
    <property type="protein sequence ID" value="CBJ28329.1"/>
    <property type="molecule type" value="Genomic_DNA"/>
</dbReference>
<evidence type="ECO:0000256" key="1">
    <source>
        <dbReference type="ARBA" id="ARBA00006432"/>
    </source>
</evidence>
<dbReference type="AlphaFoldDB" id="D7FGQ3"/>
<evidence type="ECO:0000313" key="8">
    <source>
        <dbReference type="Proteomes" id="UP000002630"/>
    </source>
</evidence>
<evidence type="ECO:0000259" key="6">
    <source>
        <dbReference type="Pfam" id="PF13193"/>
    </source>
</evidence>
<keyword evidence="8" id="KW-1185">Reference proteome</keyword>
<evidence type="ECO:0000256" key="2">
    <source>
        <dbReference type="ARBA" id="ARBA00022598"/>
    </source>
</evidence>
<keyword evidence="3" id="KW-0276">Fatty acid metabolism</keyword>
<dbReference type="Proteomes" id="UP000002630">
    <property type="component" value="Linkage Group LG29"/>
</dbReference>
<dbReference type="OrthoDB" id="16262at2759"/>
<dbReference type="InterPro" id="IPR000873">
    <property type="entry name" value="AMP-dep_synth/lig_dom"/>
</dbReference>
<protein>
    <submittedName>
        <fullName evidence="7">Acyl-CoA synthase</fullName>
    </submittedName>
</protein>
<keyword evidence="4" id="KW-0443">Lipid metabolism</keyword>
<dbReference type="EMBL" id="FN649754">
    <property type="protein sequence ID" value="CBJ28329.1"/>
    <property type="molecule type" value="Genomic_DNA"/>
</dbReference>
<dbReference type="GO" id="GO:0016874">
    <property type="term" value="F:ligase activity"/>
    <property type="evidence" value="ECO:0007669"/>
    <property type="project" value="UniProtKB-KW"/>
</dbReference>
<dbReference type="FunFam" id="3.30.300.30:FF:000008">
    <property type="entry name" value="2,3-dihydroxybenzoate-AMP ligase"/>
    <property type="match status" value="1"/>
</dbReference>
<dbReference type="Gene3D" id="3.40.50.12780">
    <property type="entry name" value="N-terminal domain of ligase-like"/>
    <property type="match status" value="1"/>
</dbReference>
<dbReference type="OMA" id="CGAPIVY"/>
<feature type="domain" description="AMP-dependent synthetase/ligase" evidence="5">
    <location>
        <begin position="39"/>
        <end position="261"/>
    </location>
</feature>
<evidence type="ECO:0000259" key="5">
    <source>
        <dbReference type="Pfam" id="PF00501"/>
    </source>
</evidence>